<dbReference type="SMART" id="SM00322">
    <property type="entry name" value="KH"/>
    <property type="match status" value="1"/>
</dbReference>
<gene>
    <name evidence="8" type="primary">pnp</name>
    <name evidence="11" type="ORF">UR93_C0007G0012</name>
</gene>
<dbReference type="GO" id="GO:0004654">
    <property type="term" value="F:polyribonucleotide nucleotidyltransferase activity"/>
    <property type="evidence" value="ECO:0007669"/>
    <property type="project" value="UniProtKB-UniRule"/>
</dbReference>
<dbReference type="Pfam" id="PF00013">
    <property type="entry name" value="KH_1"/>
    <property type="match status" value="1"/>
</dbReference>
<keyword evidence="5 8" id="KW-0479">Metal-binding</keyword>
<dbReference type="InterPro" id="IPR015848">
    <property type="entry name" value="PNPase_PH_RNA-bd_bac/org-type"/>
</dbReference>
<dbReference type="InterPro" id="IPR027408">
    <property type="entry name" value="PNPase/RNase_PH_dom_sf"/>
</dbReference>
<dbReference type="InterPro" id="IPR003029">
    <property type="entry name" value="S1_domain"/>
</dbReference>
<dbReference type="PANTHER" id="PTHR11252">
    <property type="entry name" value="POLYRIBONUCLEOTIDE NUCLEOTIDYLTRANSFERASE"/>
    <property type="match status" value="1"/>
</dbReference>
<feature type="domain" description="S1 motif" evidence="10">
    <location>
        <begin position="629"/>
        <end position="705"/>
    </location>
</feature>
<dbReference type="SUPFAM" id="SSF50249">
    <property type="entry name" value="Nucleic acid-binding proteins"/>
    <property type="match status" value="1"/>
</dbReference>
<dbReference type="STRING" id="1618333.UR93_C0007G0012"/>
<keyword evidence="3 8" id="KW-0808">Transferase</keyword>
<dbReference type="NCBIfam" id="TIGR03591">
    <property type="entry name" value="polynuc_phos"/>
    <property type="match status" value="1"/>
</dbReference>
<dbReference type="CDD" id="cd11364">
    <property type="entry name" value="RNase_PH_PNPase_2"/>
    <property type="match status" value="1"/>
</dbReference>
<proteinExistence type="inferred from homology"/>
<dbReference type="GO" id="GO:0006402">
    <property type="term" value="P:mRNA catabolic process"/>
    <property type="evidence" value="ECO:0007669"/>
    <property type="project" value="UniProtKB-UniRule"/>
</dbReference>
<comment type="caution">
    <text evidence="11">The sequence shown here is derived from an EMBL/GenBank/DDBJ whole genome shotgun (WGS) entry which is preliminary data.</text>
</comment>
<dbReference type="PIRSF" id="PIRSF005499">
    <property type="entry name" value="PNPase"/>
    <property type="match status" value="1"/>
</dbReference>
<dbReference type="InterPro" id="IPR015847">
    <property type="entry name" value="ExoRNase_PH_dom2"/>
</dbReference>
<dbReference type="Gene3D" id="3.30.230.70">
    <property type="entry name" value="GHMP Kinase, N-terminal domain"/>
    <property type="match status" value="2"/>
</dbReference>
<dbReference type="InterPro" id="IPR012162">
    <property type="entry name" value="PNPase"/>
</dbReference>
<dbReference type="GO" id="GO:0000175">
    <property type="term" value="F:3'-5'-RNA exonuclease activity"/>
    <property type="evidence" value="ECO:0007669"/>
    <property type="project" value="TreeGrafter"/>
</dbReference>
<dbReference type="Gene3D" id="2.40.50.140">
    <property type="entry name" value="Nucleic acid-binding proteins"/>
    <property type="match status" value="1"/>
</dbReference>
<evidence type="ECO:0000256" key="6">
    <source>
        <dbReference type="ARBA" id="ARBA00022842"/>
    </source>
</evidence>
<dbReference type="NCBIfam" id="NF008805">
    <property type="entry name" value="PRK11824.1"/>
    <property type="match status" value="1"/>
</dbReference>
<dbReference type="SUPFAM" id="SSF54211">
    <property type="entry name" value="Ribosomal protein S5 domain 2-like"/>
    <property type="match status" value="2"/>
</dbReference>
<dbReference type="HAMAP" id="MF_01595">
    <property type="entry name" value="PNPase"/>
    <property type="match status" value="1"/>
</dbReference>
<comment type="similarity">
    <text evidence="1 8">Belongs to the polyribonucleotide nucleotidyltransferase family.</text>
</comment>
<dbReference type="InterPro" id="IPR012340">
    <property type="entry name" value="NA-bd_OB-fold"/>
</dbReference>
<keyword evidence="2 8" id="KW-0963">Cytoplasm</keyword>
<dbReference type="InterPro" id="IPR004087">
    <property type="entry name" value="KH_dom"/>
</dbReference>
<dbReference type="Proteomes" id="UP000034316">
    <property type="component" value="Unassembled WGS sequence"/>
</dbReference>
<keyword evidence="7 8" id="KW-0694">RNA-binding</keyword>
<evidence type="ECO:0000313" key="12">
    <source>
        <dbReference type="Proteomes" id="UP000034316"/>
    </source>
</evidence>
<dbReference type="SUPFAM" id="SSF54791">
    <property type="entry name" value="Eukaryotic type KH-domain (KH-domain type I)"/>
    <property type="match status" value="1"/>
</dbReference>
<keyword evidence="4 8" id="KW-0548">Nucleotidyltransferase</keyword>
<dbReference type="EMBL" id="LBRB01000007">
    <property type="protein sequence ID" value="KKP88830.1"/>
    <property type="molecule type" value="Genomic_DNA"/>
</dbReference>
<dbReference type="PROSITE" id="PS50126">
    <property type="entry name" value="S1"/>
    <property type="match status" value="1"/>
</dbReference>
<evidence type="ECO:0000256" key="7">
    <source>
        <dbReference type="ARBA" id="ARBA00022884"/>
    </source>
</evidence>
<dbReference type="FunFam" id="3.30.230.70:FF:000002">
    <property type="entry name" value="Polyribonucleotide nucleotidyltransferase"/>
    <property type="match status" value="1"/>
</dbReference>
<dbReference type="InterPro" id="IPR004088">
    <property type="entry name" value="KH_dom_type_1"/>
</dbReference>
<keyword evidence="6 8" id="KW-0460">Magnesium</keyword>
<dbReference type="FunFam" id="3.30.1370.10:FF:000001">
    <property type="entry name" value="Polyribonucleotide nucleotidyltransferase"/>
    <property type="match status" value="1"/>
</dbReference>
<dbReference type="SMART" id="SM00316">
    <property type="entry name" value="S1"/>
    <property type="match status" value="1"/>
</dbReference>
<dbReference type="InterPro" id="IPR036612">
    <property type="entry name" value="KH_dom_type_1_sf"/>
</dbReference>
<evidence type="ECO:0000256" key="8">
    <source>
        <dbReference type="HAMAP-Rule" id="MF_01595"/>
    </source>
</evidence>
<dbReference type="Gene3D" id="3.30.1370.10">
    <property type="entry name" value="K Homology domain, type 1"/>
    <property type="match status" value="1"/>
</dbReference>
<dbReference type="GO" id="GO:0006396">
    <property type="term" value="P:RNA processing"/>
    <property type="evidence" value="ECO:0007669"/>
    <property type="project" value="InterPro"/>
</dbReference>
<dbReference type="Pfam" id="PF00575">
    <property type="entry name" value="S1"/>
    <property type="match status" value="1"/>
</dbReference>
<evidence type="ECO:0000259" key="10">
    <source>
        <dbReference type="PROSITE" id="PS50126"/>
    </source>
</evidence>
<dbReference type="PATRIC" id="fig|1618333.3.peg.289"/>
<comment type="cofactor">
    <cofactor evidence="8">
        <name>Mg(2+)</name>
        <dbReference type="ChEBI" id="CHEBI:18420"/>
    </cofactor>
</comment>
<evidence type="ECO:0000256" key="4">
    <source>
        <dbReference type="ARBA" id="ARBA00022695"/>
    </source>
</evidence>
<feature type="binding site" evidence="8">
    <location>
        <position position="489"/>
    </location>
    <ligand>
        <name>Mg(2+)</name>
        <dbReference type="ChEBI" id="CHEBI:18420"/>
    </ligand>
</feature>
<dbReference type="Pfam" id="PF03726">
    <property type="entry name" value="PNPase"/>
    <property type="match status" value="1"/>
</dbReference>
<name>A0A0G0FN27_9BACT</name>
<evidence type="ECO:0000256" key="5">
    <source>
        <dbReference type="ARBA" id="ARBA00022723"/>
    </source>
</evidence>
<dbReference type="FunFam" id="3.30.230.70:FF:000001">
    <property type="entry name" value="Polyribonucleotide nucleotidyltransferase"/>
    <property type="match status" value="1"/>
</dbReference>
<dbReference type="InterPro" id="IPR001247">
    <property type="entry name" value="ExoRNase_PH_dom1"/>
</dbReference>
<dbReference type="GO" id="GO:0005829">
    <property type="term" value="C:cytosol"/>
    <property type="evidence" value="ECO:0007669"/>
    <property type="project" value="UniProtKB-ARBA"/>
</dbReference>
<sequence>MIEKTKSVKIKFGDSDLMLETGKIANLATASVVATWGETVVLSTVTANFEANDDIDYLPLQVEYEERFYAAGKISGSRYIKREGKPSDKAVLSARQIDRPIRPLFPKSLRNEIQIVVTVLSYDGIHNTAVLGTIATSAALMQTGLPFEGPIGSARVAKIDGKIVICPDDSQADNFEMDILVSATQERVMMLEVEGKEASEKDVIEGIKLAHTEIKKILDIQTQLEKKAEFILETKEELVEMEKEIKDFLGKKLEEVMTEKDKDKREAKLNEFEQSVLDNFEGNYKQVNLKESFSKLVEKEIRKTILTKGVRPDGRKLDEIRPIDIEVGLLPRTHGSGLFSRGQTQSLSIVTLGAPEDEQTIETMEEEGTKRYMHHYNFPPFSTGEIRQMRSTSRREIGHGALAEKALIPVLPSKEDFPYTIRVVSEIMASNGSSSMAATCGSTLALLDAGVPLSKPVAGIAIGLVTPEDFNTQPSEDFIILTDIAGIEDFAGDMDFKVAGTKDGITAVQMDTKLKGLTYPIVEKAFEAAKKARLEILEKITAVLPNHREELSPYAPRIEKIIIDPTRIAELIGPGGKVIRKIVEDAGGKEIISVDIDDSGLVMITSNSPEATKYAKTTIENLLKTVEVGEIYDVKIEEIIKDRNSGAEIGAIAEVLPGKSGMIHISEIANFRVPSVSSQLKIGQTVKVKVVGVDKERGRIALSIKQLDIAKA</sequence>
<comment type="function">
    <text evidence="8">Involved in mRNA degradation. Catalyzes the phosphorolysis of single-stranded polyribonucleotides processively in the 3'- to 5'-direction.</text>
</comment>
<dbReference type="Pfam" id="PF03725">
    <property type="entry name" value="RNase_PH_C"/>
    <property type="match status" value="1"/>
</dbReference>
<dbReference type="CDD" id="cd02393">
    <property type="entry name" value="KH-I_PNPase"/>
    <property type="match status" value="1"/>
</dbReference>
<keyword evidence="9" id="KW-0175">Coiled coil</keyword>
<comment type="catalytic activity">
    <reaction evidence="8">
        <text>RNA(n+1) + phosphate = RNA(n) + a ribonucleoside 5'-diphosphate</text>
        <dbReference type="Rhea" id="RHEA:22096"/>
        <dbReference type="Rhea" id="RHEA-COMP:14527"/>
        <dbReference type="Rhea" id="RHEA-COMP:17342"/>
        <dbReference type="ChEBI" id="CHEBI:43474"/>
        <dbReference type="ChEBI" id="CHEBI:57930"/>
        <dbReference type="ChEBI" id="CHEBI:140395"/>
        <dbReference type="EC" id="2.7.7.8"/>
    </reaction>
</comment>
<dbReference type="EC" id="2.7.7.8" evidence="8"/>
<accession>A0A0G0FN27</accession>
<dbReference type="PROSITE" id="PS50084">
    <property type="entry name" value="KH_TYPE_1"/>
    <property type="match status" value="1"/>
</dbReference>
<dbReference type="InterPro" id="IPR020568">
    <property type="entry name" value="Ribosomal_Su5_D2-typ_SF"/>
</dbReference>
<dbReference type="AlphaFoldDB" id="A0A0G0FN27"/>
<evidence type="ECO:0000256" key="9">
    <source>
        <dbReference type="SAM" id="Coils"/>
    </source>
</evidence>
<evidence type="ECO:0000313" key="11">
    <source>
        <dbReference type="EMBL" id="KKP88830.1"/>
    </source>
</evidence>
<organism evidence="11 12">
    <name type="scientific">Berkelbacteria bacterium GW2011_GWA2_35_9</name>
    <dbReference type="NCBI Taxonomy" id="1618333"/>
    <lineage>
        <taxon>Bacteria</taxon>
        <taxon>Candidatus Berkelbacteria</taxon>
    </lineage>
</organism>
<dbReference type="InterPro" id="IPR036345">
    <property type="entry name" value="ExoRNase_PH_dom2_sf"/>
</dbReference>
<dbReference type="Pfam" id="PF01138">
    <property type="entry name" value="RNase_PH"/>
    <property type="match status" value="2"/>
</dbReference>
<feature type="coiled-coil region" evidence="9">
    <location>
        <begin position="224"/>
        <end position="251"/>
    </location>
</feature>
<evidence type="ECO:0000256" key="2">
    <source>
        <dbReference type="ARBA" id="ARBA00022490"/>
    </source>
</evidence>
<evidence type="ECO:0000256" key="3">
    <source>
        <dbReference type="ARBA" id="ARBA00022679"/>
    </source>
</evidence>
<reference evidence="11 12" key="1">
    <citation type="journal article" date="2015" name="Nature">
        <title>rRNA introns, odd ribosomes, and small enigmatic genomes across a large radiation of phyla.</title>
        <authorList>
            <person name="Brown C.T."/>
            <person name="Hug L.A."/>
            <person name="Thomas B.C."/>
            <person name="Sharon I."/>
            <person name="Castelle C.J."/>
            <person name="Singh A."/>
            <person name="Wilkins M.J."/>
            <person name="Williams K.H."/>
            <person name="Banfield J.F."/>
        </authorList>
    </citation>
    <scope>NUCLEOTIDE SEQUENCE [LARGE SCALE GENOMIC DNA]</scope>
</reference>
<protein>
    <recommendedName>
        <fullName evidence="8">Polyribonucleotide nucleotidyltransferase</fullName>
        <ecNumber evidence="8">2.7.7.8</ecNumber>
    </recommendedName>
    <alternativeName>
        <fullName evidence="8">Polynucleotide phosphorylase</fullName>
        <shortName evidence="8">PNPase</shortName>
    </alternativeName>
</protein>
<dbReference type="PANTHER" id="PTHR11252:SF0">
    <property type="entry name" value="POLYRIBONUCLEOTIDE NUCLEOTIDYLTRANSFERASE 1, MITOCHONDRIAL"/>
    <property type="match status" value="1"/>
</dbReference>
<dbReference type="SUPFAM" id="SSF55666">
    <property type="entry name" value="Ribonuclease PH domain 2-like"/>
    <property type="match status" value="2"/>
</dbReference>
<dbReference type="GO" id="GO:0000287">
    <property type="term" value="F:magnesium ion binding"/>
    <property type="evidence" value="ECO:0007669"/>
    <property type="project" value="UniProtKB-UniRule"/>
</dbReference>
<dbReference type="GO" id="GO:0003723">
    <property type="term" value="F:RNA binding"/>
    <property type="evidence" value="ECO:0007669"/>
    <property type="project" value="UniProtKB-UniRule"/>
</dbReference>
<comment type="subcellular location">
    <subcellularLocation>
        <location evidence="8">Cytoplasm</location>
    </subcellularLocation>
</comment>
<evidence type="ECO:0000256" key="1">
    <source>
        <dbReference type="ARBA" id="ARBA00007404"/>
    </source>
</evidence>
<feature type="binding site" evidence="8">
    <location>
        <position position="495"/>
    </location>
    <ligand>
        <name>Mg(2+)</name>
        <dbReference type="ChEBI" id="CHEBI:18420"/>
    </ligand>
</feature>